<dbReference type="GO" id="GO:0051082">
    <property type="term" value="F:unfolded protein binding"/>
    <property type="evidence" value="ECO:0007669"/>
    <property type="project" value="InterPro"/>
</dbReference>
<keyword evidence="2" id="KW-0143">Chaperone</keyword>
<sequence>MSEVQSEAQQLLYAIQTKLQEDSIQLNIVNTRLQTKERDNRVIDLVQKELSTIKPEHSAYKSIGKMFLYTPTETMKTELEDKKKENLENIQALKKKGEFLSKRVNETQAHLNDVFQNIKK</sequence>
<dbReference type="AlphaFoldDB" id="A0A137PBS7"/>
<dbReference type="GO" id="GO:0044183">
    <property type="term" value="F:protein folding chaperone"/>
    <property type="evidence" value="ECO:0007669"/>
    <property type="project" value="TreeGrafter"/>
</dbReference>
<organism evidence="3 4">
    <name type="scientific">Conidiobolus coronatus (strain ATCC 28846 / CBS 209.66 / NRRL 28638)</name>
    <name type="common">Delacroixia coronata</name>
    <dbReference type="NCBI Taxonomy" id="796925"/>
    <lineage>
        <taxon>Eukaryota</taxon>
        <taxon>Fungi</taxon>
        <taxon>Fungi incertae sedis</taxon>
        <taxon>Zoopagomycota</taxon>
        <taxon>Entomophthoromycotina</taxon>
        <taxon>Entomophthoromycetes</taxon>
        <taxon>Entomophthorales</taxon>
        <taxon>Ancylistaceae</taxon>
        <taxon>Conidiobolus</taxon>
    </lineage>
</organism>
<comment type="similarity">
    <text evidence="1">Belongs to the prefoldin subunit beta family.</text>
</comment>
<dbReference type="SUPFAM" id="SSF46579">
    <property type="entry name" value="Prefoldin"/>
    <property type="match status" value="1"/>
</dbReference>
<evidence type="ECO:0000313" key="3">
    <source>
        <dbReference type="EMBL" id="KXN72435.1"/>
    </source>
</evidence>
<dbReference type="PANTHER" id="PTHR20903">
    <property type="entry name" value="PREFOLDIN SUBUNIT 1-RELATED"/>
    <property type="match status" value="1"/>
</dbReference>
<name>A0A137PBS7_CONC2</name>
<dbReference type="InterPro" id="IPR009053">
    <property type="entry name" value="Prefoldin"/>
</dbReference>
<evidence type="ECO:0000313" key="4">
    <source>
        <dbReference type="Proteomes" id="UP000070444"/>
    </source>
</evidence>
<reference evidence="3 4" key="1">
    <citation type="journal article" date="2015" name="Genome Biol. Evol.">
        <title>Phylogenomic analyses indicate that early fungi evolved digesting cell walls of algal ancestors of land plants.</title>
        <authorList>
            <person name="Chang Y."/>
            <person name="Wang S."/>
            <person name="Sekimoto S."/>
            <person name="Aerts A.L."/>
            <person name="Choi C."/>
            <person name="Clum A."/>
            <person name="LaButti K.M."/>
            <person name="Lindquist E.A."/>
            <person name="Yee Ngan C."/>
            <person name="Ohm R.A."/>
            <person name="Salamov A.A."/>
            <person name="Grigoriev I.V."/>
            <person name="Spatafora J.W."/>
            <person name="Berbee M.L."/>
        </authorList>
    </citation>
    <scope>NUCLEOTIDE SEQUENCE [LARGE SCALE GENOMIC DNA]</scope>
    <source>
        <strain evidence="3 4">NRRL 28638</strain>
    </source>
</reference>
<dbReference type="Proteomes" id="UP000070444">
    <property type="component" value="Unassembled WGS sequence"/>
</dbReference>
<evidence type="ECO:0000256" key="1">
    <source>
        <dbReference type="ARBA" id="ARBA00008045"/>
    </source>
</evidence>
<dbReference type="Gene3D" id="1.10.287.370">
    <property type="match status" value="1"/>
</dbReference>
<accession>A0A137PBS7</accession>
<keyword evidence="4" id="KW-1185">Reference proteome</keyword>
<dbReference type="PANTHER" id="PTHR20903:SF0">
    <property type="entry name" value="PREFOLDIN SUBUNIT 1"/>
    <property type="match status" value="1"/>
</dbReference>
<dbReference type="GO" id="GO:0005737">
    <property type="term" value="C:cytoplasm"/>
    <property type="evidence" value="ECO:0007669"/>
    <property type="project" value="TreeGrafter"/>
</dbReference>
<gene>
    <name evidence="3" type="ORF">CONCODRAFT_56391</name>
</gene>
<dbReference type="OMA" id="MFIRTDL"/>
<dbReference type="EMBL" id="KQ964453">
    <property type="protein sequence ID" value="KXN72435.1"/>
    <property type="molecule type" value="Genomic_DNA"/>
</dbReference>
<evidence type="ECO:0000256" key="2">
    <source>
        <dbReference type="ARBA" id="ARBA00023186"/>
    </source>
</evidence>
<dbReference type="GO" id="GO:0016272">
    <property type="term" value="C:prefoldin complex"/>
    <property type="evidence" value="ECO:0007669"/>
    <property type="project" value="InterPro"/>
</dbReference>
<proteinExistence type="inferred from homology"/>
<dbReference type="OrthoDB" id="2015447at2759"/>
<dbReference type="InterPro" id="IPR002777">
    <property type="entry name" value="PFD_beta-like"/>
</dbReference>
<dbReference type="Pfam" id="PF01920">
    <property type="entry name" value="Prefoldin_2"/>
    <property type="match status" value="1"/>
</dbReference>
<protein>
    <submittedName>
        <fullName evidence="3">Prefoldin</fullName>
    </submittedName>
</protein>
<dbReference type="STRING" id="796925.A0A137PBS7"/>